<reference evidence="4 5" key="1">
    <citation type="submission" date="2024-09" db="EMBL/GenBank/DDBJ databases">
        <authorList>
            <person name="Sun Q."/>
            <person name="Mori K."/>
        </authorList>
    </citation>
    <scope>NUCLEOTIDE SEQUENCE [LARGE SCALE GENOMIC DNA]</scope>
    <source>
        <strain evidence="4 5">TBRC 1851</strain>
    </source>
</reference>
<sequence>MNPAALFVGGVAAGLAAGTASCTAVQGGLLIGLVNPSCQRSDSQKPDRQGSGQQGSGRSRRDLATVGAFLSARLLVHLAAGALLGLVGSAVQIGPRVRAVLLVAAGIAVLTFAVRLLRMGGRSSDRPAHQAECATNRAPRPGEPGGVPGAALLGLATILVPCGVTISMEIVAVSTGSALGGAAVLAGFAVGTAPVLAALGLLLRGVTERRSGTLTTLAGVAALVAGVFTIGSGLRLGGWLPDLGSAAGSSASASAARARQGPDGVQHLTIWATGEGFRPGIARAAAGHPIEIVFRSHDNRGCTRTLSIDGRDVVLPVTGRQTVRLPPREPGRLRYACGMGMYVGFVTFESIPAGQRTLQ</sequence>
<accession>A0ABV6U324</accession>
<organism evidence="4 5">
    <name type="scientific">Sphaerimonospora cavernae</name>
    <dbReference type="NCBI Taxonomy" id="1740611"/>
    <lineage>
        <taxon>Bacteria</taxon>
        <taxon>Bacillati</taxon>
        <taxon>Actinomycetota</taxon>
        <taxon>Actinomycetes</taxon>
        <taxon>Streptosporangiales</taxon>
        <taxon>Streptosporangiaceae</taxon>
        <taxon>Sphaerimonospora</taxon>
    </lineage>
</organism>
<dbReference type="PANTHER" id="PTHR42208:SF1">
    <property type="entry name" value="HEAVY METAL TRANSPORTER"/>
    <property type="match status" value="1"/>
</dbReference>
<dbReference type="Gene3D" id="2.60.40.420">
    <property type="entry name" value="Cupredoxins - blue copper proteins"/>
    <property type="match status" value="1"/>
</dbReference>
<evidence type="ECO:0000256" key="1">
    <source>
        <dbReference type="SAM" id="MobiDB-lite"/>
    </source>
</evidence>
<keyword evidence="5" id="KW-1185">Reference proteome</keyword>
<comment type="caution">
    <text evidence="4">The sequence shown here is derived from an EMBL/GenBank/DDBJ whole genome shotgun (WGS) entry which is preliminary data.</text>
</comment>
<feature type="region of interest" description="Disordered" evidence="1">
    <location>
        <begin position="38"/>
        <end position="60"/>
    </location>
</feature>
<evidence type="ECO:0000313" key="4">
    <source>
        <dbReference type="EMBL" id="MFC0862845.1"/>
    </source>
</evidence>
<proteinExistence type="predicted"/>
<feature type="domain" description="Urease accessory protein UreH-like transmembrane" evidence="3">
    <location>
        <begin position="12"/>
        <end position="227"/>
    </location>
</feature>
<evidence type="ECO:0000259" key="3">
    <source>
        <dbReference type="Pfam" id="PF13386"/>
    </source>
</evidence>
<protein>
    <submittedName>
        <fullName evidence="4">Sulfite exporter TauE/SafE family protein</fullName>
    </submittedName>
</protein>
<feature type="transmembrane region" description="Helical" evidence="2">
    <location>
        <begin position="66"/>
        <end position="87"/>
    </location>
</feature>
<feature type="transmembrane region" description="Helical" evidence="2">
    <location>
        <begin position="99"/>
        <end position="117"/>
    </location>
</feature>
<evidence type="ECO:0000256" key="2">
    <source>
        <dbReference type="SAM" id="Phobius"/>
    </source>
</evidence>
<evidence type="ECO:0000313" key="5">
    <source>
        <dbReference type="Proteomes" id="UP001589870"/>
    </source>
</evidence>
<keyword evidence="2" id="KW-1133">Transmembrane helix</keyword>
<dbReference type="EMBL" id="JBHMQT010000018">
    <property type="protein sequence ID" value="MFC0862845.1"/>
    <property type="molecule type" value="Genomic_DNA"/>
</dbReference>
<name>A0ABV6U324_9ACTN</name>
<gene>
    <name evidence="4" type="ORF">ACFHYQ_11125</name>
</gene>
<dbReference type="Proteomes" id="UP001589870">
    <property type="component" value="Unassembled WGS sequence"/>
</dbReference>
<dbReference type="SUPFAM" id="SSF49503">
    <property type="entry name" value="Cupredoxins"/>
    <property type="match status" value="1"/>
</dbReference>
<dbReference type="RefSeq" id="WP_394301033.1">
    <property type="nucleotide sequence ID" value="NZ_JBHMQT010000018.1"/>
</dbReference>
<keyword evidence="2" id="KW-0812">Transmembrane</keyword>
<dbReference type="Pfam" id="PF13386">
    <property type="entry name" value="DsbD_2"/>
    <property type="match status" value="1"/>
</dbReference>
<feature type="transmembrane region" description="Helical" evidence="2">
    <location>
        <begin position="214"/>
        <end position="234"/>
    </location>
</feature>
<feature type="transmembrane region" description="Helical" evidence="2">
    <location>
        <begin position="178"/>
        <end position="202"/>
    </location>
</feature>
<feature type="transmembrane region" description="Helical" evidence="2">
    <location>
        <begin position="146"/>
        <end position="166"/>
    </location>
</feature>
<keyword evidence="2" id="KW-0472">Membrane</keyword>
<dbReference type="PANTHER" id="PTHR42208">
    <property type="entry name" value="HEAVY METAL TRANSPORTER-RELATED"/>
    <property type="match status" value="1"/>
</dbReference>
<dbReference type="InterPro" id="IPR039447">
    <property type="entry name" value="UreH-like_TM_dom"/>
</dbReference>
<dbReference type="InterPro" id="IPR008972">
    <property type="entry name" value="Cupredoxin"/>
</dbReference>